<name>A0A4Y6URX2_SACBS</name>
<dbReference type="OrthoDB" id="2208410at2"/>
<evidence type="ECO:0000256" key="1">
    <source>
        <dbReference type="ARBA" id="ARBA00004141"/>
    </source>
</evidence>
<feature type="transmembrane region" description="Helical" evidence="5">
    <location>
        <begin position="230"/>
        <end position="254"/>
    </location>
</feature>
<dbReference type="PANTHER" id="PTHR43077">
    <property type="entry name" value="TRANSPORT PERMEASE YVFS-RELATED"/>
    <property type="match status" value="1"/>
</dbReference>
<dbReference type="GO" id="GO:0140359">
    <property type="term" value="F:ABC-type transporter activity"/>
    <property type="evidence" value="ECO:0007669"/>
    <property type="project" value="InterPro"/>
</dbReference>
<evidence type="ECO:0000256" key="5">
    <source>
        <dbReference type="SAM" id="Phobius"/>
    </source>
</evidence>
<protein>
    <submittedName>
        <fullName evidence="7">DUF3533 domain-containing protein</fullName>
    </submittedName>
</protein>
<evidence type="ECO:0000256" key="4">
    <source>
        <dbReference type="ARBA" id="ARBA00023136"/>
    </source>
</evidence>
<dbReference type="EMBL" id="CP041217">
    <property type="protein sequence ID" value="QDH20403.1"/>
    <property type="molecule type" value="Genomic_DNA"/>
</dbReference>
<evidence type="ECO:0000313" key="7">
    <source>
        <dbReference type="EMBL" id="QDH20403.1"/>
    </source>
</evidence>
<feature type="transmembrane region" description="Helical" evidence="5">
    <location>
        <begin position="349"/>
        <end position="369"/>
    </location>
</feature>
<evidence type="ECO:0000256" key="2">
    <source>
        <dbReference type="ARBA" id="ARBA00022692"/>
    </source>
</evidence>
<proteinExistence type="predicted"/>
<feature type="transmembrane region" description="Helical" evidence="5">
    <location>
        <begin position="16"/>
        <end position="35"/>
    </location>
</feature>
<keyword evidence="3 5" id="KW-1133">Transmembrane helix</keyword>
<dbReference type="PANTHER" id="PTHR43077:SF10">
    <property type="entry name" value="TRANSPORT PERMEASE PROTEIN"/>
    <property type="match status" value="1"/>
</dbReference>
<gene>
    <name evidence="7" type="ORF">FFV09_05755</name>
</gene>
<dbReference type="InterPro" id="IPR051328">
    <property type="entry name" value="T7SS_ABC-Transporter"/>
</dbReference>
<dbReference type="KEGG" id="saca:FFV09_05755"/>
<comment type="subcellular location">
    <subcellularLocation>
        <location evidence="1">Membrane</location>
        <topology evidence="1">Multi-pass membrane protein</topology>
    </subcellularLocation>
</comment>
<dbReference type="AlphaFoldDB" id="A0A4Y6URX2"/>
<reference evidence="7 8" key="1">
    <citation type="submission" date="2019-06" db="EMBL/GenBank/DDBJ databases">
        <title>Saccharibacillus brassicae sp. nov., an endophytic bacterium isolated from Chinese cabbage seeds (Brassica pekinensis).</title>
        <authorList>
            <person name="Jiang L."/>
            <person name="Lee J."/>
            <person name="Kim S.W."/>
        </authorList>
    </citation>
    <scope>NUCLEOTIDE SEQUENCE [LARGE SCALE GENOMIC DNA]</scope>
    <source>
        <strain evidence="8">KCTC 43072 / ATSA2</strain>
    </source>
</reference>
<feature type="transmembrane region" description="Helical" evidence="5">
    <location>
        <begin position="293"/>
        <end position="310"/>
    </location>
</feature>
<keyword evidence="4 5" id="KW-0472">Membrane</keyword>
<feature type="transmembrane region" description="Helical" evidence="5">
    <location>
        <begin position="192"/>
        <end position="209"/>
    </location>
</feature>
<keyword evidence="8" id="KW-1185">Reference proteome</keyword>
<keyword evidence="2 5" id="KW-0812">Transmembrane</keyword>
<dbReference type="InterPro" id="IPR013525">
    <property type="entry name" value="ABC2_TM"/>
</dbReference>
<sequence>MGQVFKAFFKLPTTKVGIITAVLFQLIFTVIWMTGYQGITDRIDRLNVAIVNQDEKMGAAIVQNLQDNLPVGVKTGMDLAQAQDMLQKREVQMVVEIPADFASATQTQQPAVLNYFVNESNPIMIKNMMTSVADTITAGVNKQAIAGGLTAILSTQGNLPAEAAQSAAGVMSERVVSNIESVNVVQGMNNQMVPMMMVLASYVGAMIMGQNFQVSSMALGARFGRWQRMAVRLIVTAAASVVVSLVGTSLVAAFGGQMEHGFLALWGFQALFLLTFMFVAQMFLFLFGMAGMLFNILVLSVQLVSSGAMMPRELLPDFYQGLGSIFPATYAVDGLMNTLFGGTGTGGDVAGLLIIFAVALVLIVGATALRRDKAPVPPVVAAAEA</sequence>
<dbReference type="RefSeq" id="WP_141446886.1">
    <property type="nucleotide sequence ID" value="NZ_CP041217.1"/>
</dbReference>
<dbReference type="Pfam" id="PF12698">
    <property type="entry name" value="ABC2_membrane_3"/>
    <property type="match status" value="1"/>
</dbReference>
<feature type="transmembrane region" description="Helical" evidence="5">
    <location>
        <begin position="266"/>
        <end position="286"/>
    </location>
</feature>
<organism evidence="7 8">
    <name type="scientific">Saccharibacillus brassicae</name>
    <dbReference type="NCBI Taxonomy" id="2583377"/>
    <lineage>
        <taxon>Bacteria</taxon>
        <taxon>Bacillati</taxon>
        <taxon>Bacillota</taxon>
        <taxon>Bacilli</taxon>
        <taxon>Bacillales</taxon>
        <taxon>Paenibacillaceae</taxon>
        <taxon>Saccharibacillus</taxon>
    </lineage>
</organism>
<evidence type="ECO:0000313" key="8">
    <source>
        <dbReference type="Proteomes" id="UP000316968"/>
    </source>
</evidence>
<dbReference type="GO" id="GO:0016020">
    <property type="term" value="C:membrane"/>
    <property type="evidence" value="ECO:0007669"/>
    <property type="project" value="UniProtKB-SubCell"/>
</dbReference>
<feature type="domain" description="ABC-2 type transporter transmembrane" evidence="6">
    <location>
        <begin position="18"/>
        <end position="363"/>
    </location>
</feature>
<dbReference type="Proteomes" id="UP000316968">
    <property type="component" value="Chromosome"/>
</dbReference>
<evidence type="ECO:0000256" key="3">
    <source>
        <dbReference type="ARBA" id="ARBA00022989"/>
    </source>
</evidence>
<evidence type="ECO:0000259" key="6">
    <source>
        <dbReference type="Pfam" id="PF12698"/>
    </source>
</evidence>
<dbReference type="Gene3D" id="3.40.1710.10">
    <property type="entry name" value="abc type-2 transporter like domain"/>
    <property type="match status" value="1"/>
</dbReference>
<accession>A0A4Y6URX2</accession>